<dbReference type="GO" id="GO:0045454">
    <property type="term" value="P:cell redox homeostasis"/>
    <property type="evidence" value="ECO:0007669"/>
    <property type="project" value="TreeGrafter"/>
</dbReference>
<dbReference type="RefSeq" id="WP_130431456.1">
    <property type="nucleotide sequence ID" value="NZ_SHKP01000005.1"/>
</dbReference>
<sequence length="542" mass="57271">MIFSRSSAAGLALLGLLAGCSRPSDPPAAPVTAAAPVASSVAWLKAGTDAEVDAAFARAAAEGKPVFLYWGATWCPPCNQVKATIFPRADFIERSQGFVPVYVDGDLPGAQKLGERFKVRGYPTMVLFRPDGSELTRLPGEVDAGKYLQVLALGLSEAQPVKAALARALSQPASLKAEDWRQLAFYSWDTDEQQLLSPGRKAATLQQLAAASAAAPPEVATRLRLQALVAAAEPGAAKLEDPAAARAQLVALLGDAAASREQQDILANSPDELVAVLGPAGSTERTELQAALDAALVRLNADTGLSQGDRMNALVGRVELARLAGAKAALPVPLIEQLRADVARADREVTSEDERQSVIPSAAHALAQAGLFDESDKLLEAELKRSHSPYYAMLQLASNARKRGDAQAALGWYERAFNESRGPATRVQWGAGYVNALLELAPQDSARIERAAAGVYGELRGQPDAFYARTARSVERMNGKLAGWAQASKPARAERAGVIKRLHGSLDELCHGLPEADVQRTTCGELGRTLLAAPKPAKSTAT</sequence>
<evidence type="ECO:0000313" key="2">
    <source>
        <dbReference type="EMBL" id="RZU01039.1"/>
    </source>
</evidence>
<dbReference type="AlphaFoldDB" id="A0A4Q7VXG3"/>
<dbReference type="Pfam" id="PF13098">
    <property type="entry name" value="Thioredoxin_2"/>
    <property type="match status" value="1"/>
</dbReference>
<organism evidence="2 3">
    <name type="scientific">Rivibacter subsaxonicus</name>
    <dbReference type="NCBI Taxonomy" id="457575"/>
    <lineage>
        <taxon>Bacteria</taxon>
        <taxon>Pseudomonadati</taxon>
        <taxon>Pseudomonadota</taxon>
        <taxon>Betaproteobacteria</taxon>
        <taxon>Burkholderiales</taxon>
        <taxon>Rivibacter</taxon>
    </lineage>
</organism>
<protein>
    <submittedName>
        <fullName evidence="2">Thioredoxin-like protein</fullName>
    </submittedName>
</protein>
<name>A0A4Q7VXG3_9BURK</name>
<dbReference type="PROSITE" id="PS51257">
    <property type="entry name" value="PROKAR_LIPOPROTEIN"/>
    <property type="match status" value="1"/>
</dbReference>
<dbReference type="Proteomes" id="UP000293671">
    <property type="component" value="Unassembled WGS sequence"/>
</dbReference>
<dbReference type="InterPro" id="IPR012336">
    <property type="entry name" value="Thioredoxin-like_fold"/>
</dbReference>
<dbReference type="PANTHER" id="PTHR32234">
    <property type="entry name" value="THIOL:DISULFIDE INTERCHANGE PROTEIN DSBD"/>
    <property type="match status" value="1"/>
</dbReference>
<dbReference type="PROSITE" id="PS51352">
    <property type="entry name" value="THIOREDOXIN_2"/>
    <property type="match status" value="1"/>
</dbReference>
<dbReference type="PANTHER" id="PTHR32234:SF0">
    <property type="entry name" value="THIOL:DISULFIDE INTERCHANGE PROTEIN DSBD"/>
    <property type="match status" value="1"/>
</dbReference>
<dbReference type="OrthoDB" id="5733562at2"/>
<dbReference type="Gene3D" id="3.40.30.10">
    <property type="entry name" value="Glutaredoxin"/>
    <property type="match status" value="1"/>
</dbReference>
<keyword evidence="3" id="KW-1185">Reference proteome</keyword>
<accession>A0A4Q7VXG3</accession>
<dbReference type="GO" id="GO:0015035">
    <property type="term" value="F:protein-disulfide reductase activity"/>
    <property type="evidence" value="ECO:0007669"/>
    <property type="project" value="TreeGrafter"/>
</dbReference>
<proteinExistence type="predicted"/>
<dbReference type="InterPro" id="IPR036249">
    <property type="entry name" value="Thioredoxin-like_sf"/>
</dbReference>
<dbReference type="SUPFAM" id="SSF52833">
    <property type="entry name" value="Thioredoxin-like"/>
    <property type="match status" value="1"/>
</dbReference>
<dbReference type="EMBL" id="SHKP01000005">
    <property type="protein sequence ID" value="RZU01039.1"/>
    <property type="molecule type" value="Genomic_DNA"/>
</dbReference>
<evidence type="ECO:0000313" key="3">
    <source>
        <dbReference type="Proteomes" id="UP000293671"/>
    </source>
</evidence>
<evidence type="ECO:0000259" key="1">
    <source>
        <dbReference type="PROSITE" id="PS51352"/>
    </source>
</evidence>
<gene>
    <name evidence="2" type="ORF">EV670_1753</name>
</gene>
<reference evidence="2 3" key="1">
    <citation type="submission" date="2019-02" db="EMBL/GenBank/DDBJ databases">
        <title>Genomic Encyclopedia of Type Strains, Phase IV (KMG-IV): sequencing the most valuable type-strain genomes for metagenomic binning, comparative biology and taxonomic classification.</title>
        <authorList>
            <person name="Goeker M."/>
        </authorList>
    </citation>
    <scope>NUCLEOTIDE SEQUENCE [LARGE SCALE GENOMIC DNA]</scope>
    <source>
        <strain evidence="2 3">DSM 19570</strain>
    </source>
</reference>
<comment type="caution">
    <text evidence="2">The sequence shown here is derived from an EMBL/GenBank/DDBJ whole genome shotgun (WGS) entry which is preliminary data.</text>
</comment>
<feature type="domain" description="Thioredoxin" evidence="1">
    <location>
        <begin position="29"/>
        <end position="156"/>
    </location>
</feature>
<dbReference type="InterPro" id="IPR013766">
    <property type="entry name" value="Thioredoxin_domain"/>
</dbReference>